<dbReference type="AlphaFoldDB" id="A0A1W2G6Q2"/>
<dbReference type="Pfam" id="PF11964">
    <property type="entry name" value="SpoIIAA-like"/>
    <property type="match status" value="1"/>
</dbReference>
<dbReference type="InterPro" id="IPR021866">
    <property type="entry name" value="SpoIIAA-like"/>
</dbReference>
<dbReference type="InterPro" id="IPR038396">
    <property type="entry name" value="SpoIIAA-like_sf"/>
</dbReference>
<dbReference type="EMBL" id="FWYF01000001">
    <property type="protein sequence ID" value="SMD32350.1"/>
    <property type="molecule type" value="Genomic_DNA"/>
</dbReference>
<dbReference type="RefSeq" id="WP_084371012.1">
    <property type="nucleotide sequence ID" value="NZ_FWYF01000001.1"/>
</dbReference>
<evidence type="ECO:0000313" key="1">
    <source>
        <dbReference type="EMBL" id="SMD32350.1"/>
    </source>
</evidence>
<protein>
    <recommendedName>
        <fullName evidence="3">SpoIIAA-like</fullName>
    </recommendedName>
</protein>
<dbReference type="Gene3D" id="3.40.50.10600">
    <property type="entry name" value="SpoIIaa-like domains"/>
    <property type="match status" value="1"/>
</dbReference>
<proteinExistence type="predicted"/>
<name>A0A1W2G6Q2_REIFA</name>
<dbReference type="STRING" id="692418.SAMN04488029_0695"/>
<reference evidence="1 2" key="1">
    <citation type="submission" date="2017-04" db="EMBL/GenBank/DDBJ databases">
        <authorList>
            <person name="Afonso C.L."/>
            <person name="Miller P.J."/>
            <person name="Scott M.A."/>
            <person name="Spackman E."/>
            <person name="Goraichik I."/>
            <person name="Dimitrov K.M."/>
            <person name="Suarez D.L."/>
            <person name="Swayne D.E."/>
        </authorList>
    </citation>
    <scope>NUCLEOTIDE SEQUENCE [LARGE SCALE GENOMIC DNA]</scope>
    <source>
        <strain evidence="1 2">DSM 26133</strain>
    </source>
</reference>
<sequence>MINLSLNKNKGYAILLVTGPISVFDIENLTTEVDQYIEEFGQLSGLIIKVEQFPGWDNLDSFFHHLKFIKDHHKVIGKVGFMTENNLISSFPGLAGHFVKAELKRFDYGQMDEAVEWICSN</sequence>
<gene>
    <name evidence="1" type="ORF">SAMN04488029_0695</name>
</gene>
<dbReference type="SUPFAM" id="SSF52091">
    <property type="entry name" value="SpoIIaa-like"/>
    <property type="match status" value="1"/>
</dbReference>
<organism evidence="1 2">
    <name type="scientific">Reichenbachiella faecimaris</name>
    <dbReference type="NCBI Taxonomy" id="692418"/>
    <lineage>
        <taxon>Bacteria</taxon>
        <taxon>Pseudomonadati</taxon>
        <taxon>Bacteroidota</taxon>
        <taxon>Cytophagia</taxon>
        <taxon>Cytophagales</taxon>
        <taxon>Reichenbachiellaceae</taxon>
        <taxon>Reichenbachiella</taxon>
    </lineage>
</organism>
<accession>A0A1W2G6Q2</accession>
<dbReference type="OrthoDB" id="9811577at2"/>
<keyword evidence="2" id="KW-1185">Reference proteome</keyword>
<evidence type="ECO:0000313" key="2">
    <source>
        <dbReference type="Proteomes" id="UP000192472"/>
    </source>
</evidence>
<evidence type="ECO:0008006" key="3">
    <source>
        <dbReference type="Google" id="ProtNLM"/>
    </source>
</evidence>
<dbReference type="Proteomes" id="UP000192472">
    <property type="component" value="Unassembled WGS sequence"/>
</dbReference>
<dbReference type="InterPro" id="IPR036513">
    <property type="entry name" value="STAS_dom_sf"/>
</dbReference>